<keyword evidence="8" id="KW-1185">Reference proteome</keyword>
<comment type="subcellular location">
    <subcellularLocation>
        <location evidence="1">Membrane</location>
        <topology evidence="1">Single-pass membrane protein</topology>
    </subcellularLocation>
</comment>
<feature type="compositionally biased region" description="Polar residues" evidence="5">
    <location>
        <begin position="355"/>
        <end position="365"/>
    </location>
</feature>
<keyword evidence="4 6" id="KW-0472">Membrane</keyword>
<dbReference type="AlphaFoldDB" id="A0A401GLG2"/>
<organism evidence="7 8">
    <name type="scientific">Sparassis crispa</name>
    <dbReference type="NCBI Taxonomy" id="139825"/>
    <lineage>
        <taxon>Eukaryota</taxon>
        <taxon>Fungi</taxon>
        <taxon>Dikarya</taxon>
        <taxon>Basidiomycota</taxon>
        <taxon>Agaricomycotina</taxon>
        <taxon>Agaricomycetes</taxon>
        <taxon>Polyporales</taxon>
        <taxon>Sparassidaceae</taxon>
        <taxon>Sparassis</taxon>
    </lineage>
</organism>
<evidence type="ECO:0000256" key="3">
    <source>
        <dbReference type="ARBA" id="ARBA00022989"/>
    </source>
</evidence>
<keyword evidence="2 6" id="KW-0812">Transmembrane</keyword>
<protein>
    <submittedName>
        <fullName evidence="7">Uncharacterized protein</fullName>
    </submittedName>
</protein>
<dbReference type="Gene3D" id="1.20.5.510">
    <property type="entry name" value="Single helix bin"/>
    <property type="match status" value="1"/>
</dbReference>
<name>A0A401GLG2_9APHY</name>
<feature type="transmembrane region" description="Helical" evidence="6">
    <location>
        <begin position="153"/>
        <end position="170"/>
    </location>
</feature>
<dbReference type="GeneID" id="38779909"/>
<dbReference type="PANTHER" id="PTHR15549">
    <property type="entry name" value="PAIRED IMMUNOGLOBULIN-LIKE TYPE 2 RECEPTOR"/>
    <property type="match status" value="1"/>
</dbReference>
<dbReference type="InParanoid" id="A0A401GLG2"/>
<evidence type="ECO:0000256" key="1">
    <source>
        <dbReference type="ARBA" id="ARBA00004167"/>
    </source>
</evidence>
<dbReference type="GO" id="GO:0016020">
    <property type="term" value="C:membrane"/>
    <property type="evidence" value="ECO:0007669"/>
    <property type="project" value="UniProtKB-SubCell"/>
</dbReference>
<dbReference type="OrthoDB" id="3263231at2759"/>
<feature type="region of interest" description="Disordered" evidence="5">
    <location>
        <begin position="378"/>
        <end position="397"/>
    </location>
</feature>
<evidence type="ECO:0000256" key="4">
    <source>
        <dbReference type="ARBA" id="ARBA00023136"/>
    </source>
</evidence>
<evidence type="ECO:0000313" key="8">
    <source>
        <dbReference type="Proteomes" id="UP000287166"/>
    </source>
</evidence>
<dbReference type="GO" id="GO:0071944">
    <property type="term" value="C:cell periphery"/>
    <property type="evidence" value="ECO:0007669"/>
    <property type="project" value="UniProtKB-ARBA"/>
</dbReference>
<gene>
    <name evidence="7" type="ORF">SCP_0500350</name>
</gene>
<comment type="caution">
    <text evidence="7">The sequence shown here is derived from an EMBL/GenBank/DDBJ whole genome shotgun (WGS) entry which is preliminary data.</text>
</comment>
<keyword evidence="3 6" id="KW-1133">Transmembrane helix</keyword>
<dbReference type="InterPro" id="IPR051694">
    <property type="entry name" value="Immunoregulatory_rcpt-like"/>
</dbReference>
<evidence type="ECO:0000313" key="7">
    <source>
        <dbReference type="EMBL" id="GBE82992.1"/>
    </source>
</evidence>
<feature type="compositionally biased region" description="Low complexity" evidence="5">
    <location>
        <begin position="322"/>
        <end position="333"/>
    </location>
</feature>
<evidence type="ECO:0000256" key="2">
    <source>
        <dbReference type="ARBA" id="ARBA00022692"/>
    </source>
</evidence>
<feature type="region of interest" description="Disordered" evidence="5">
    <location>
        <begin position="306"/>
        <end position="371"/>
    </location>
</feature>
<dbReference type="RefSeq" id="XP_027613905.1">
    <property type="nucleotide sequence ID" value="XM_027758104.1"/>
</dbReference>
<feature type="transmembrane region" description="Helical" evidence="6">
    <location>
        <begin position="215"/>
        <end position="238"/>
    </location>
</feature>
<dbReference type="Proteomes" id="UP000287166">
    <property type="component" value="Unassembled WGS sequence"/>
</dbReference>
<sequence>MSSSSGALSGLRSDYFMAQPRALSAHCAPPSLLELSCFSTCDYVLSELRVVCGADLGAVVDVQPIQLIINVYLLLPPGVFQFEYPIINSLINSLINSSDLNPVSTTVVNSNVDTLVYTNLHSVKYSYKHPNLGQLHCHKFSALKLQFQFCSDLGYLFGVVVALIFLLFLVDQPFDLPADKHDCGSIITSTVVQSFTITPSAGSNTSSHSTSHTGAIVGGVVGGVVGAIILVTLLWFICRRRRAKRDDFDGNFDPDRVVGGSARDGATLPAIDLAGADEVTPYSYSPAQQEMRQQADVPAFLAAGAAGAMSDRRSPPATSAPSQYSQSSDQGQGAYNVGAIPTGEFRHPSPGPSLAMTSSTHTGSTPPFGGVLQSAKEREAYRSGLQVSNPPEVVQHRDAGRLNATPEEEEAPAEIPPRCGLVDERSDCTLHLPPSLCRGLLGGFAMSFPSFTLASAVMDSPTSITP</sequence>
<dbReference type="STRING" id="139825.A0A401GLG2"/>
<reference evidence="7 8" key="1">
    <citation type="journal article" date="2018" name="Sci. Rep.">
        <title>Genome sequence of the cauliflower mushroom Sparassis crispa (Hanabiratake) and its association with beneficial usage.</title>
        <authorList>
            <person name="Kiyama R."/>
            <person name="Furutani Y."/>
            <person name="Kawaguchi K."/>
            <person name="Nakanishi T."/>
        </authorList>
    </citation>
    <scope>NUCLEOTIDE SEQUENCE [LARGE SCALE GENOMIC DNA]</scope>
</reference>
<proteinExistence type="predicted"/>
<dbReference type="PANTHER" id="PTHR15549:SF26">
    <property type="entry name" value="AXIAL BUDDING PATTERN PROTEIN 2-RELATED"/>
    <property type="match status" value="1"/>
</dbReference>
<evidence type="ECO:0000256" key="5">
    <source>
        <dbReference type="SAM" id="MobiDB-lite"/>
    </source>
</evidence>
<evidence type="ECO:0000256" key="6">
    <source>
        <dbReference type="SAM" id="Phobius"/>
    </source>
</evidence>
<accession>A0A401GLG2</accession>
<dbReference type="EMBL" id="BFAD01000005">
    <property type="protein sequence ID" value="GBE82992.1"/>
    <property type="molecule type" value="Genomic_DNA"/>
</dbReference>